<organism evidence="1 2">
    <name type="scientific">Plakobranchus ocellatus</name>
    <dbReference type="NCBI Taxonomy" id="259542"/>
    <lineage>
        <taxon>Eukaryota</taxon>
        <taxon>Metazoa</taxon>
        <taxon>Spiralia</taxon>
        <taxon>Lophotrochozoa</taxon>
        <taxon>Mollusca</taxon>
        <taxon>Gastropoda</taxon>
        <taxon>Heterobranchia</taxon>
        <taxon>Euthyneura</taxon>
        <taxon>Panpulmonata</taxon>
        <taxon>Sacoglossa</taxon>
        <taxon>Placobranchoidea</taxon>
        <taxon>Plakobranchidae</taxon>
        <taxon>Plakobranchus</taxon>
    </lineage>
</organism>
<proteinExistence type="predicted"/>
<sequence>MLSGPPKKSKYKWEDKFTTANSWPFVSSWLNAESLKSQSGKCREKSREASPPPVGQTLTLTSCLAAFWFFPIRPGSFRVASSVPFSTLLCCHAHPLPW</sequence>
<dbReference type="AlphaFoldDB" id="A0AAV4DUA3"/>
<protein>
    <submittedName>
        <fullName evidence="1">Uncharacterized protein</fullName>
    </submittedName>
</protein>
<accession>A0AAV4DUA3</accession>
<keyword evidence="2" id="KW-1185">Reference proteome</keyword>
<evidence type="ECO:0000313" key="2">
    <source>
        <dbReference type="Proteomes" id="UP000735302"/>
    </source>
</evidence>
<dbReference type="Proteomes" id="UP000735302">
    <property type="component" value="Unassembled WGS sequence"/>
</dbReference>
<name>A0AAV4DUA3_9GAST</name>
<comment type="caution">
    <text evidence="1">The sequence shown here is derived from an EMBL/GenBank/DDBJ whole genome shotgun (WGS) entry which is preliminary data.</text>
</comment>
<dbReference type="EMBL" id="BLXT01008339">
    <property type="protein sequence ID" value="GFO47610.1"/>
    <property type="molecule type" value="Genomic_DNA"/>
</dbReference>
<reference evidence="1 2" key="1">
    <citation type="journal article" date="2021" name="Elife">
        <title>Chloroplast acquisition without the gene transfer in kleptoplastic sea slugs, Plakobranchus ocellatus.</title>
        <authorList>
            <person name="Maeda T."/>
            <person name="Takahashi S."/>
            <person name="Yoshida T."/>
            <person name="Shimamura S."/>
            <person name="Takaki Y."/>
            <person name="Nagai Y."/>
            <person name="Toyoda A."/>
            <person name="Suzuki Y."/>
            <person name="Arimoto A."/>
            <person name="Ishii H."/>
            <person name="Satoh N."/>
            <person name="Nishiyama T."/>
            <person name="Hasebe M."/>
            <person name="Maruyama T."/>
            <person name="Minagawa J."/>
            <person name="Obokata J."/>
            <person name="Shigenobu S."/>
        </authorList>
    </citation>
    <scope>NUCLEOTIDE SEQUENCE [LARGE SCALE GENOMIC DNA]</scope>
</reference>
<evidence type="ECO:0000313" key="1">
    <source>
        <dbReference type="EMBL" id="GFO47610.1"/>
    </source>
</evidence>
<gene>
    <name evidence="1" type="ORF">PoB_007411500</name>
</gene>